<dbReference type="EMBL" id="ML977198">
    <property type="protein sequence ID" value="KAF1981497.1"/>
    <property type="molecule type" value="Genomic_DNA"/>
</dbReference>
<feature type="compositionally biased region" description="Low complexity" evidence="1">
    <location>
        <begin position="76"/>
        <end position="86"/>
    </location>
</feature>
<name>A0A6G1GL65_9PEZI</name>
<evidence type="ECO:0000256" key="1">
    <source>
        <dbReference type="SAM" id="MobiDB-lite"/>
    </source>
</evidence>
<evidence type="ECO:0000313" key="2">
    <source>
        <dbReference type="EMBL" id="KAF1981497.1"/>
    </source>
</evidence>
<dbReference type="Proteomes" id="UP000800041">
    <property type="component" value="Unassembled WGS sequence"/>
</dbReference>
<feature type="region of interest" description="Disordered" evidence="1">
    <location>
        <begin position="37"/>
        <end position="94"/>
    </location>
</feature>
<reference evidence="2" key="1">
    <citation type="journal article" date="2020" name="Stud. Mycol.">
        <title>101 Dothideomycetes genomes: a test case for predicting lifestyles and emergence of pathogens.</title>
        <authorList>
            <person name="Haridas S."/>
            <person name="Albert R."/>
            <person name="Binder M."/>
            <person name="Bloem J."/>
            <person name="Labutti K."/>
            <person name="Salamov A."/>
            <person name="Andreopoulos B."/>
            <person name="Baker S."/>
            <person name="Barry K."/>
            <person name="Bills G."/>
            <person name="Bluhm B."/>
            <person name="Cannon C."/>
            <person name="Castanera R."/>
            <person name="Culley D."/>
            <person name="Daum C."/>
            <person name="Ezra D."/>
            <person name="Gonzalez J."/>
            <person name="Henrissat B."/>
            <person name="Kuo A."/>
            <person name="Liang C."/>
            <person name="Lipzen A."/>
            <person name="Lutzoni F."/>
            <person name="Magnuson J."/>
            <person name="Mondo S."/>
            <person name="Nolan M."/>
            <person name="Ohm R."/>
            <person name="Pangilinan J."/>
            <person name="Park H.-J."/>
            <person name="Ramirez L."/>
            <person name="Alfaro M."/>
            <person name="Sun H."/>
            <person name="Tritt A."/>
            <person name="Yoshinaga Y."/>
            <person name="Zwiers L.-H."/>
            <person name="Turgeon B."/>
            <person name="Goodwin S."/>
            <person name="Spatafora J."/>
            <person name="Crous P."/>
            <person name="Grigoriev I."/>
        </authorList>
    </citation>
    <scope>NUCLEOTIDE SEQUENCE</scope>
    <source>
        <strain evidence="2">CBS 113979</strain>
    </source>
</reference>
<accession>A0A6G1GL65</accession>
<evidence type="ECO:0000313" key="3">
    <source>
        <dbReference type="Proteomes" id="UP000800041"/>
    </source>
</evidence>
<gene>
    <name evidence="2" type="ORF">K402DRAFT_398480</name>
</gene>
<organism evidence="2 3">
    <name type="scientific">Aulographum hederae CBS 113979</name>
    <dbReference type="NCBI Taxonomy" id="1176131"/>
    <lineage>
        <taxon>Eukaryota</taxon>
        <taxon>Fungi</taxon>
        <taxon>Dikarya</taxon>
        <taxon>Ascomycota</taxon>
        <taxon>Pezizomycotina</taxon>
        <taxon>Dothideomycetes</taxon>
        <taxon>Pleosporomycetidae</taxon>
        <taxon>Aulographales</taxon>
        <taxon>Aulographaceae</taxon>
    </lineage>
</organism>
<keyword evidence="3" id="KW-1185">Reference proteome</keyword>
<dbReference type="OrthoDB" id="10590356at2759"/>
<dbReference type="AlphaFoldDB" id="A0A6G1GL65"/>
<sequence length="94" mass="10398">MAAFIVGCGTLLAGKVSDKRRQKKALQLQEEDDFETLKASNQRRAEYLSKSNKSYSEPTPPSYEHAVSQQNSRQGSDSSYSTDTTSNHASQPRA</sequence>
<proteinExistence type="predicted"/>
<protein>
    <submittedName>
        <fullName evidence="2">Uncharacterized protein</fullName>
    </submittedName>
</protein>